<reference evidence="10 11" key="1">
    <citation type="journal article" date="2019" name="Nat. Ecol. Evol.">
        <title>Megaphylogeny resolves global patterns of mushroom evolution.</title>
        <authorList>
            <person name="Varga T."/>
            <person name="Krizsan K."/>
            <person name="Foldi C."/>
            <person name="Dima B."/>
            <person name="Sanchez-Garcia M."/>
            <person name="Sanchez-Ramirez S."/>
            <person name="Szollosi G.J."/>
            <person name="Szarkandi J.G."/>
            <person name="Papp V."/>
            <person name="Albert L."/>
            <person name="Andreopoulos W."/>
            <person name="Angelini C."/>
            <person name="Antonin V."/>
            <person name="Barry K.W."/>
            <person name="Bougher N.L."/>
            <person name="Buchanan P."/>
            <person name="Buyck B."/>
            <person name="Bense V."/>
            <person name="Catcheside P."/>
            <person name="Chovatia M."/>
            <person name="Cooper J."/>
            <person name="Damon W."/>
            <person name="Desjardin D."/>
            <person name="Finy P."/>
            <person name="Geml J."/>
            <person name="Haridas S."/>
            <person name="Hughes K."/>
            <person name="Justo A."/>
            <person name="Karasinski D."/>
            <person name="Kautmanova I."/>
            <person name="Kiss B."/>
            <person name="Kocsube S."/>
            <person name="Kotiranta H."/>
            <person name="LaButti K.M."/>
            <person name="Lechner B.E."/>
            <person name="Liimatainen K."/>
            <person name="Lipzen A."/>
            <person name="Lukacs Z."/>
            <person name="Mihaltcheva S."/>
            <person name="Morgado L.N."/>
            <person name="Niskanen T."/>
            <person name="Noordeloos M.E."/>
            <person name="Ohm R.A."/>
            <person name="Ortiz-Santana B."/>
            <person name="Ovrebo C."/>
            <person name="Racz N."/>
            <person name="Riley R."/>
            <person name="Savchenko A."/>
            <person name="Shiryaev A."/>
            <person name="Soop K."/>
            <person name="Spirin V."/>
            <person name="Szebenyi C."/>
            <person name="Tomsovsky M."/>
            <person name="Tulloss R.E."/>
            <person name="Uehling J."/>
            <person name="Grigoriev I.V."/>
            <person name="Vagvolgyi C."/>
            <person name="Papp T."/>
            <person name="Martin F.M."/>
            <person name="Miettinen O."/>
            <person name="Hibbett D.S."/>
            <person name="Nagy L.G."/>
        </authorList>
    </citation>
    <scope>NUCLEOTIDE SEQUENCE [LARGE SCALE GENOMIC DNA]</scope>
    <source>
        <strain evidence="10 11">FP101781</strain>
    </source>
</reference>
<comment type="subcellular location">
    <subcellularLocation>
        <location evidence="1">Endoplasmic reticulum membrane</location>
        <topology evidence="1">Single-pass type I membrane protein</topology>
    </subcellularLocation>
</comment>
<name>A0A4Y7T9M9_COPMI</name>
<keyword evidence="7" id="KW-0256">Endoplasmic reticulum</keyword>
<evidence type="ECO:0000256" key="1">
    <source>
        <dbReference type="ARBA" id="ARBA00004115"/>
    </source>
</evidence>
<dbReference type="PANTHER" id="PTHR28090:SF1">
    <property type="entry name" value="PROTEIN ROT1"/>
    <property type="match status" value="1"/>
</dbReference>
<sequence length="149" mass="16140">MWTGSDPTCITGVIGWVHGKYTLNANGSIWMRPFGDGIDNFGDGFQQVQDPCAAVSNFIESYNETEYYQGWRIFNDPSAGPKLHLFQFDGSPVAPQFLVSKTPSMPPPGEEVEDLERRESGADAVRGPRVIAVLGAAGLVVLTAASMMI</sequence>
<comment type="caution">
    <text evidence="10">The sequence shown here is derived from an EMBL/GenBank/DDBJ whole genome shotgun (WGS) entry which is preliminary data.</text>
</comment>
<dbReference type="Proteomes" id="UP000298030">
    <property type="component" value="Unassembled WGS sequence"/>
</dbReference>
<evidence type="ECO:0000256" key="5">
    <source>
        <dbReference type="ARBA" id="ARBA00022692"/>
    </source>
</evidence>
<dbReference type="GO" id="GO:0005789">
    <property type="term" value="C:endoplasmic reticulum membrane"/>
    <property type="evidence" value="ECO:0007669"/>
    <property type="project" value="UniProtKB-SubCell"/>
</dbReference>
<evidence type="ECO:0000256" key="6">
    <source>
        <dbReference type="ARBA" id="ARBA00022729"/>
    </source>
</evidence>
<dbReference type="AlphaFoldDB" id="A0A4Y7T9M9"/>
<evidence type="ECO:0000256" key="7">
    <source>
        <dbReference type="ARBA" id="ARBA00022824"/>
    </source>
</evidence>
<evidence type="ECO:0000256" key="4">
    <source>
        <dbReference type="ARBA" id="ARBA00017291"/>
    </source>
</evidence>
<dbReference type="InterPro" id="IPR019623">
    <property type="entry name" value="Rot1"/>
</dbReference>
<dbReference type="STRING" id="71717.A0A4Y7T9M9"/>
<dbReference type="GO" id="GO:0051082">
    <property type="term" value="F:unfolded protein binding"/>
    <property type="evidence" value="ECO:0007669"/>
    <property type="project" value="TreeGrafter"/>
</dbReference>
<evidence type="ECO:0000256" key="3">
    <source>
        <dbReference type="ARBA" id="ARBA00016195"/>
    </source>
</evidence>
<organism evidence="10 11">
    <name type="scientific">Coprinellus micaceus</name>
    <name type="common">Glistening ink-cap mushroom</name>
    <name type="synonym">Coprinus micaceus</name>
    <dbReference type="NCBI Taxonomy" id="71717"/>
    <lineage>
        <taxon>Eukaryota</taxon>
        <taxon>Fungi</taxon>
        <taxon>Dikarya</taxon>
        <taxon>Basidiomycota</taxon>
        <taxon>Agaricomycotina</taxon>
        <taxon>Agaricomycetes</taxon>
        <taxon>Agaricomycetidae</taxon>
        <taxon>Agaricales</taxon>
        <taxon>Agaricineae</taxon>
        <taxon>Psathyrellaceae</taxon>
        <taxon>Coprinellus</taxon>
    </lineage>
</organism>
<evidence type="ECO:0000256" key="2">
    <source>
        <dbReference type="ARBA" id="ARBA00007149"/>
    </source>
</evidence>
<proteinExistence type="inferred from homology"/>
<dbReference type="PANTHER" id="PTHR28090">
    <property type="entry name" value="PROTEIN ROT1"/>
    <property type="match status" value="1"/>
</dbReference>
<dbReference type="Pfam" id="PF10681">
    <property type="entry name" value="Rot1"/>
    <property type="match status" value="1"/>
</dbReference>
<evidence type="ECO:0000313" key="10">
    <source>
        <dbReference type="EMBL" id="TEB30721.1"/>
    </source>
</evidence>
<comment type="similarity">
    <text evidence="2">Belongs to the ROT1 family.</text>
</comment>
<dbReference type="GO" id="GO:0006458">
    <property type="term" value="P:'de novo' protein folding"/>
    <property type="evidence" value="ECO:0007669"/>
    <property type="project" value="InterPro"/>
</dbReference>
<dbReference type="OrthoDB" id="5327821at2759"/>
<accession>A0A4Y7T9M9</accession>
<keyword evidence="6" id="KW-0732">Signal</keyword>
<dbReference type="EMBL" id="QPFP01000022">
    <property type="protein sequence ID" value="TEB30721.1"/>
    <property type="molecule type" value="Genomic_DNA"/>
</dbReference>
<evidence type="ECO:0000313" key="11">
    <source>
        <dbReference type="Proteomes" id="UP000298030"/>
    </source>
</evidence>
<evidence type="ECO:0000256" key="8">
    <source>
        <dbReference type="ARBA" id="ARBA00022989"/>
    </source>
</evidence>
<keyword evidence="5" id="KW-0812">Transmembrane</keyword>
<gene>
    <name evidence="10" type="ORF">FA13DRAFT_1733578</name>
</gene>
<keyword evidence="11" id="KW-1185">Reference proteome</keyword>
<keyword evidence="9" id="KW-0472">Membrane</keyword>
<evidence type="ECO:0000256" key="9">
    <source>
        <dbReference type="ARBA" id="ARBA00023136"/>
    </source>
</evidence>
<protein>
    <recommendedName>
        <fullName evidence="4">Protein ROT1</fullName>
    </recommendedName>
    <alternativeName>
        <fullName evidence="3">Protein rot1</fullName>
    </alternativeName>
</protein>
<keyword evidence="8" id="KW-1133">Transmembrane helix</keyword>